<feature type="compositionally biased region" description="Low complexity" evidence="1">
    <location>
        <begin position="52"/>
        <end position="70"/>
    </location>
</feature>
<feature type="region of interest" description="Disordered" evidence="1">
    <location>
        <begin position="1"/>
        <end position="116"/>
    </location>
</feature>
<reference evidence="2 3" key="1">
    <citation type="submission" date="2007-06" db="EMBL/GenBank/DDBJ databases">
        <authorList>
            <person name="Shimkets L."/>
            <person name="Ferriera S."/>
            <person name="Johnson J."/>
            <person name="Kravitz S."/>
            <person name="Beeson K."/>
            <person name="Sutton G."/>
            <person name="Rogers Y.-H."/>
            <person name="Friedman R."/>
            <person name="Frazier M."/>
            <person name="Venter J.C."/>
        </authorList>
    </citation>
    <scope>NUCLEOTIDE SEQUENCE [LARGE SCALE GENOMIC DNA]</scope>
    <source>
        <strain evidence="2 3">SIR-1</strain>
    </source>
</reference>
<gene>
    <name evidence="2" type="ORF">PPSIR1_19464</name>
</gene>
<accession>A6GAJ2</accession>
<comment type="caution">
    <text evidence="2">The sequence shown here is derived from an EMBL/GenBank/DDBJ whole genome shotgun (WGS) entry which is preliminary data.</text>
</comment>
<keyword evidence="3" id="KW-1185">Reference proteome</keyword>
<organism evidence="2 3">
    <name type="scientific">Plesiocystis pacifica SIR-1</name>
    <dbReference type="NCBI Taxonomy" id="391625"/>
    <lineage>
        <taxon>Bacteria</taxon>
        <taxon>Pseudomonadati</taxon>
        <taxon>Myxococcota</taxon>
        <taxon>Polyangia</taxon>
        <taxon>Nannocystales</taxon>
        <taxon>Nannocystaceae</taxon>
        <taxon>Plesiocystis</taxon>
    </lineage>
</organism>
<dbReference type="STRING" id="391625.PPSIR1_19464"/>
<dbReference type="EMBL" id="ABCS01000052">
    <property type="protein sequence ID" value="EDM77054.1"/>
    <property type="molecule type" value="Genomic_DNA"/>
</dbReference>
<evidence type="ECO:0000313" key="3">
    <source>
        <dbReference type="Proteomes" id="UP000005801"/>
    </source>
</evidence>
<evidence type="ECO:0000256" key="1">
    <source>
        <dbReference type="SAM" id="MobiDB-lite"/>
    </source>
</evidence>
<dbReference type="AlphaFoldDB" id="A6GAJ2"/>
<dbReference type="Proteomes" id="UP000005801">
    <property type="component" value="Unassembled WGS sequence"/>
</dbReference>
<evidence type="ECO:0000313" key="2">
    <source>
        <dbReference type="EMBL" id="EDM77054.1"/>
    </source>
</evidence>
<sequence>MIALGGDAPEPAVAPGSSQPAEAAIAPARVDNEAAGGPTVQKPGSASPEPVGAQPVEPAAEGPAEVAPLGQPEPEPEPGGLPSADAPVAEPSEGGGLPTWGEAPVAQASDPETEGWAVEEEFVKPPPNGVGLYSTAALLFGTAITKQWVMEISCGDDAYCGGRGLIDDFLMFGAIGFAGAGGWKHGEHIRWKAEQAGKAAVVPRGRQIAGWTVFAIGMAGLITDLGLYQACYSSALGPYTQIDGFRYTCNPAASIVVTDVSGLAGAIGAGLGMSAQRQIRASKVDVSIAPAGGRGRVGLSLTGRF</sequence>
<proteinExistence type="predicted"/>
<protein>
    <submittedName>
        <fullName evidence="2">Uncharacterized protein</fullName>
    </submittedName>
</protein>
<name>A6GAJ2_9BACT</name>